<protein>
    <submittedName>
        <fullName evidence="1">Phage capsid protein</fullName>
    </submittedName>
</protein>
<evidence type="ECO:0000313" key="2">
    <source>
        <dbReference type="Proteomes" id="UP000235723"/>
    </source>
</evidence>
<evidence type="ECO:0000313" key="1">
    <source>
        <dbReference type="EMBL" id="PMC60698.1"/>
    </source>
</evidence>
<organism evidence="1 2">
    <name type="scientific">Finegoldia magna</name>
    <name type="common">Peptostreptococcus magnus</name>
    <dbReference type="NCBI Taxonomy" id="1260"/>
    <lineage>
        <taxon>Bacteria</taxon>
        <taxon>Bacillati</taxon>
        <taxon>Bacillota</taxon>
        <taxon>Tissierellia</taxon>
        <taxon>Tissierellales</taxon>
        <taxon>Peptoniphilaceae</taxon>
        <taxon>Finegoldia</taxon>
    </lineage>
</organism>
<dbReference type="Proteomes" id="UP000235723">
    <property type="component" value="Unassembled WGS sequence"/>
</dbReference>
<name>A0A2N6SUF6_FINMA</name>
<reference evidence="1 2" key="1">
    <citation type="submission" date="2017-09" db="EMBL/GenBank/DDBJ databases">
        <title>Bacterial strain isolated from the female urinary microbiota.</title>
        <authorList>
            <person name="Thomas-White K."/>
            <person name="Kumar N."/>
            <person name="Forster S."/>
            <person name="Putonti C."/>
            <person name="Lawley T."/>
            <person name="Wolfe A.J."/>
        </authorList>
    </citation>
    <scope>NUCLEOTIDE SEQUENCE [LARGE SCALE GENOMIC DNA]</scope>
    <source>
        <strain evidence="1 2">UMB0115</strain>
    </source>
</reference>
<gene>
    <name evidence="1" type="ORF">CJ208_02185</name>
</gene>
<sequence length="296" mass="32268">MADANLIKKQDLKYPITVDVTNTFQENVSKMLELLGVTRRISLTNGSTIRIYDKYDVTLADGNVAEGETIPLSKVTRKEKTTKEITLKKYRKATTAEAVQMYGSNEAVTNTDDALVQKLQKEIRKDFVTLLKTGSTTQKALGNGLQGAVASAWGKLQALFEDFGSQRCIIFANPLDIAKYLGNANITTQTAFGMTFINAFTDTTIISTTDIAEGEIWATVPENIVLAYINATNSEMAREFGLNGVGLGYIGMTHFLDHTSATTQTLLMSGMLLYVERLDGIVKVKITEPAPATVGA</sequence>
<accession>A0A2N6SUF6</accession>
<comment type="caution">
    <text evidence="1">The sequence shown here is derived from an EMBL/GenBank/DDBJ whole genome shotgun (WGS) entry which is preliminary data.</text>
</comment>
<dbReference type="AlphaFoldDB" id="A0A2N6SUF6"/>
<dbReference type="RefSeq" id="WP_102163792.1">
    <property type="nucleotide sequence ID" value="NZ_PNHD01000002.1"/>
</dbReference>
<dbReference type="EMBL" id="PNHD01000002">
    <property type="protein sequence ID" value="PMC60698.1"/>
    <property type="molecule type" value="Genomic_DNA"/>
</dbReference>
<proteinExistence type="predicted"/>
<dbReference type="SUPFAM" id="SSF56563">
    <property type="entry name" value="Major capsid protein gp5"/>
    <property type="match status" value="1"/>
</dbReference>